<evidence type="ECO:0000313" key="11">
    <source>
        <dbReference type="EMBL" id="ROH87296.1"/>
    </source>
</evidence>
<dbReference type="GO" id="GO:0015036">
    <property type="term" value="F:disulfide oxidoreductase activity"/>
    <property type="evidence" value="ECO:0007669"/>
    <property type="project" value="UniProtKB-ARBA"/>
</dbReference>
<keyword evidence="5 7" id="KW-1015">Disulfide bond</keyword>
<evidence type="ECO:0000256" key="2">
    <source>
        <dbReference type="ARBA" id="ARBA00005791"/>
    </source>
</evidence>
<evidence type="ECO:0000256" key="8">
    <source>
        <dbReference type="PIRSR" id="PIRSR001488-1"/>
    </source>
</evidence>
<feature type="chain" id="PRO_5017962929" description="Thiol:disulfide interchange protein" evidence="9">
    <location>
        <begin position="19"/>
        <end position="210"/>
    </location>
</feature>
<dbReference type="EMBL" id="RJVP01000002">
    <property type="protein sequence ID" value="ROH87296.1"/>
    <property type="molecule type" value="Genomic_DNA"/>
</dbReference>
<evidence type="ECO:0000256" key="6">
    <source>
        <dbReference type="ARBA" id="ARBA00023284"/>
    </source>
</evidence>
<dbReference type="InterPro" id="IPR001853">
    <property type="entry name" value="DSBA-like_thioredoxin_dom"/>
</dbReference>
<dbReference type="InterPro" id="IPR017937">
    <property type="entry name" value="Thioredoxin_CS"/>
</dbReference>
<dbReference type="PROSITE" id="PS51352">
    <property type="entry name" value="THIOREDOXIN_2"/>
    <property type="match status" value="1"/>
</dbReference>
<keyword evidence="6" id="KW-0676">Redox-active center</keyword>
<evidence type="ECO:0000259" key="10">
    <source>
        <dbReference type="PROSITE" id="PS51352"/>
    </source>
</evidence>
<evidence type="ECO:0000256" key="9">
    <source>
        <dbReference type="SAM" id="SignalP"/>
    </source>
</evidence>
<name>A0A3N0V3B5_9PROT</name>
<keyword evidence="4 7" id="KW-0574">Periplasm</keyword>
<dbReference type="CDD" id="cd03019">
    <property type="entry name" value="DsbA_DsbA"/>
    <property type="match status" value="1"/>
</dbReference>
<evidence type="ECO:0000256" key="5">
    <source>
        <dbReference type="ARBA" id="ARBA00023157"/>
    </source>
</evidence>
<reference evidence="11 12" key="1">
    <citation type="submission" date="2018-10" db="EMBL/GenBank/DDBJ databases">
        <authorList>
            <person name="Chen W.-M."/>
        </authorList>
    </citation>
    <scope>NUCLEOTIDE SEQUENCE [LARGE SCALE GENOMIC DNA]</scope>
    <source>
        <strain evidence="11 12">H-5</strain>
    </source>
</reference>
<comment type="similarity">
    <text evidence="2">Belongs to the thioredoxin family. DsbA subfamily.</text>
</comment>
<dbReference type="InterPro" id="IPR023205">
    <property type="entry name" value="DsbA/DsbL"/>
</dbReference>
<feature type="disulfide bond" description="Redox-active" evidence="8">
    <location>
        <begin position="51"/>
        <end position="54"/>
    </location>
</feature>
<evidence type="ECO:0000256" key="4">
    <source>
        <dbReference type="ARBA" id="ARBA00022764"/>
    </source>
</evidence>
<organism evidence="11 12">
    <name type="scientific">Pseudomethylobacillus aquaticus</name>
    <dbReference type="NCBI Taxonomy" id="2676064"/>
    <lineage>
        <taxon>Bacteria</taxon>
        <taxon>Pseudomonadati</taxon>
        <taxon>Pseudomonadota</taxon>
        <taxon>Betaproteobacteria</taxon>
        <taxon>Nitrosomonadales</taxon>
        <taxon>Methylophilaceae</taxon>
        <taxon>Pseudomethylobacillus</taxon>
    </lineage>
</organism>
<comment type="caution">
    <text evidence="11">The sequence shown here is derived from an EMBL/GenBank/DDBJ whole genome shotgun (WGS) entry which is preliminary data.</text>
</comment>
<proteinExistence type="inferred from homology"/>
<dbReference type="InterPro" id="IPR013766">
    <property type="entry name" value="Thioredoxin_domain"/>
</dbReference>
<keyword evidence="3 9" id="KW-0732">Signal</keyword>
<dbReference type="PIRSF" id="PIRSF001488">
    <property type="entry name" value="Tdi_protein"/>
    <property type="match status" value="1"/>
</dbReference>
<sequence length="210" mass="23243">MRNILAGLLLILSSHVMAGGVSNNQFKPTMENIPALNASKIEVIELFWYGCPHCYQLEPTLEAWVKKLPADVSFRRVPGIPRADWEPMARTYYAMEALKLTDKLHGKLFEAIHKQKAFDPRDKNAAIAWLTKESGLDTKKVEGAYNSFSNNTEISKALKIFRSSGATGVPSLIIDGKYVSSTTIAGGNLELIEVADYLIAETRKERAAGK</sequence>
<dbReference type="InterPro" id="IPR050824">
    <property type="entry name" value="Thiol_disulfide_DsbA"/>
</dbReference>
<dbReference type="GO" id="GO:0042597">
    <property type="term" value="C:periplasmic space"/>
    <property type="evidence" value="ECO:0007669"/>
    <property type="project" value="UniProtKB-SubCell"/>
</dbReference>
<dbReference type="PANTHER" id="PTHR35891">
    <property type="entry name" value="THIOL:DISULFIDE INTERCHANGE PROTEIN DSBA"/>
    <property type="match status" value="1"/>
</dbReference>
<gene>
    <name evidence="11" type="ORF">ED236_03980</name>
</gene>
<evidence type="ECO:0000256" key="1">
    <source>
        <dbReference type="ARBA" id="ARBA00004418"/>
    </source>
</evidence>
<protein>
    <recommendedName>
        <fullName evidence="7">Thiol:disulfide interchange protein</fullName>
    </recommendedName>
</protein>
<evidence type="ECO:0000256" key="7">
    <source>
        <dbReference type="PIRNR" id="PIRNR001488"/>
    </source>
</evidence>
<feature type="signal peptide" evidence="9">
    <location>
        <begin position="1"/>
        <end position="18"/>
    </location>
</feature>
<feature type="domain" description="Thioredoxin" evidence="10">
    <location>
        <begin position="4"/>
        <end position="163"/>
    </location>
</feature>
<dbReference type="Pfam" id="PF01323">
    <property type="entry name" value="DSBA"/>
    <property type="match status" value="1"/>
</dbReference>
<keyword evidence="12" id="KW-1185">Reference proteome</keyword>
<dbReference type="Gene3D" id="3.40.30.10">
    <property type="entry name" value="Glutaredoxin"/>
    <property type="match status" value="1"/>
</dbReference>
<evidence type="ECO:0000313" key="12">
    <source>
        <dbReference type="Proteomes" id="UP000275137"/>
    </source>
</evidence>
<accession>A0A3N0V3B5</accession>
<comment type="subcellular location">
    <subcellularLocation>
        <location evidence="1 7">Periplasm</location>
    </subcellularLocation>
</comment>
<dbReference type="AlphaFoldDB" id="A0A3N0V3B5"/>
<dbReference type="InterPro" id="IPR036249">
    <property type="entry name" value="Thioredoxin-like_sf"/>
</dbReference>
<dbReference type="SUPFAM" id="SSF52833">
    <property type="entry name" value="Thioredoxin-like"/>
    <property type="match status" value="1"/>
</dbReference>
<evidence type="ECO:0000256" key="3">
    <source>
        <dbReference type="ARBA" id="ARBA00022729"/>
    </source>
</evidence>
<dbReference type="Proteomes" id="UP000275137">
    <property type="component" value="Unassembled WGS sequence"/>
</dbReference>
<dbReference type="PROSITE" id="PS00194">
    <property type="entry name" value="THIOREDOXIN_1"/>
    <property type="match status" value="1"/>
</dbReference>
<dbReference type="PANTHER" id="PTHR35891:SF3">
    <property type="entry name" value="THIOL:DISULFIDE INTERCHANGE PROTEIN DSBL"/>
    <property type="match status" value="1"/>
</dbReference>